<dbReference type="PANTHER" id="PTHR10799">
    <property type="entry name" value="SNF2/RAD54 HELICASE FAMILY"/>
    <property type="match status" value="1"/>
</dbReference>
<keyword evidence="4" id="KW-0347">Helicase</keyword>
<dbReference type="RefSeq" id="WP_212214087.1">
    <property type="nucleotide sequence ID" value="NZ_JAGUCO010000002.1"/>
</dbReference>
<protein>
    <submittedName>
        <fullName evidence="4">DEAD/DEAH box helicase</fullName>
    </submittedName>
</protein>
<reference evidence="4 5" key="1">
    <citation type="journal article" date="2015" name="Int. J. Syst. Evol. Microbiol.">
        <title>Carboxylicivirga linearis sp. nov., isolated from a sea cucumber culture pond.</title>
        <authorList>
            <person name="Wang F.Q."/>
            <person name="Zhou Y.X."/>
            <person name="Lin X.Z."/>
            <person name="Chen G.J."/>
            <person name="Du Z.J."/>
        </authorList>
    </citation>
    <scope>NUCLEOTIDE SEQUENCE [LARGE SCALE GENOMIC DNA]</scope>
    <source>
        <strain evidence="4 5">FB218</strain>
    </source>
</reference>
<evidence type="ECO:0000259" key="3">
    <source>
        <dbReference type="PROSITE" id="PS51194"/>
    </source>
</evidence>
<dbReference type="Proteomes" id="UP000708576">
    <property type="component" value="Unassembled WGS sequence"/>
</dbReference>
<dbReference type="Pfam" id="PF00271">
    <property type="entry name" value="Helicase_C"/>
    <property type="match status" value="1"/>
</dbReference>
<keyword evidence="4" id="KW-0067">ATP-binding</keyword>
<evidence type="ECO:0000259" key="2">
    <source>
        <dbReference type="PROSITE" id="PS51192"/>
    </source>
</evidence>
<evidence type="ECO:0000313" key="5">
    <source>
        <dbReference type="Proteomes" id="UP000708576"/>
    </source>
</evidence>
<feature type="domain" description="Helicase C-terminal" evidence="3">
    <location>
        <begin position="824"/>
        <end position="980"/>
    </location>
</feature>
<sequence>MEQLVAVITEKRNIGLTLIPFYVDVEDDNYLTLVEQATDDHIANKRYPFSPSEKEMVKLLNTINEQNLFKRFSKQKNLKLFFEKLDEKYAEDHIRPYIDKKISKALEIIALDGTPVYYKNPKYSRLYKADRIKISPLYDETLFSFNLDHTGLKYTLKIKKGDTYFGLTNREILEVTSVPATFLINNQLYRFENIDSKKFKPFTRVNHVLVRPQSVETYMNTFVQTTIRNHEVEAIGFDIMEKKVAMRPILVLEKDLSHNPIFTLKFKYDQKEYLAGTKSEVFVDLHKNKRRYQFLRFKRNKKKESEIIEALKNMGLRNISESQYLPIDISPEPEAMLNRLIEWINHHFSELTYNDIILHQNGFEESYYTGKVKLEVGYSDDNDWFDINAIITAGEFKIPFHKIRQHILKGKREYILPNKEIFVIPEEWFARFSDLMHFVEVKGDKMLLGKMHFNLLDKDKLNEVSPDWQNKIGQLINEGNGRMLDTPEGLNAQLRHYQQEGYTWMQLLNKNRFGGILADDMGLGKTIQTISLLLQQYSNSEEKEENTEKPEEQLNLFDSNIVGFNQSKLPATLIVMPTSLVHNWANEIKKFAPQLKVYLYTGTNRVKTKEIGKILRHYHVVLSSYGVVRNDIEFLSNYKFHYIILDESQNIKNPGSKIYQAVSSLQSDYRLVLTGTPIENALVDLWAQMNFVNKGLLGSLNFFKNNFAGPIEKKQNEEKEKKLQQLITPFILRRTKEMVATELPPVTEQVLLCDMTEDQQKFYDREKSGIRNELLKAVEQTGINKNAILALKALTKLRQVANHPVLVDDTYKGNSGKYQQIFEKLDSIITEKHKVLIFSSFVKDLELIEKDLQAKKLKYSKLIGSTLDRSKAVDEFTKNEDCRIFLISLKAGGVGLNLVEADYVFVLNPWWNPAAEAQAINRAHRIGQTKNVFVYKFISADSIEEKIMRLQEKKMELADTFITTNNPLKDISDSELKELFA</sequence>
<keyword evidence="1" id="KW-0378">Hydrolase</keyword>
<dbReference type="PROSITE" id="PS51194">
    <property type="entry name" value="HELICASE_CTER"/>
    <property type="match status" value="1"/>
</dbReference>
<dbReference type="Gene3D" id="3.40.50.300">
    <property type="entry name" value="P-loop containing nucleotide triphosphate hydrolases"/>
    <property type="match status" value="1"/>
</dbReference>
<dbReference type="InterPro" id="IPR049730">
    <property type="entry name" value="SNF2/RAD54-like_C"/>
</dbReference>
<dbReference type="InterPro" id="IPR000330">
    <property type="entry name" value="SNF2_N"/>
</dbReference>
<dbReference type="Gene3D" id="3.40.50.10810">
    <property type="entry name" value="Tandem AAA-ATPase domain"/>
    <property type="match status" value="1"/>
</dbReference>
<dbReference type="InterPro" id="IPR038718">
    <property type="entry name" value="SNF2-like_sf"/>
</dbReference>
<dbReference type="SUPFAM" id="SSF52540">
    <property type="entry name" value="P-loop containing nucleoside triphosphate hydrolases"/>
    <property type="match status" value="2"/>
</dbReference>
<dbReference type="CDD" id="cd18012">
    <property type="entry name" value="DEXQc_arch_SWI2_SNF2"/>
    <property type="match status" value="1"/>
</dbReference>
<proteinExistence type="predicted"/>
<evidence type="ECO:0000256" key="1">
    <source>
        <dbReference type="ARBA" id="ARBA00022801"/>
    </source>
</evidence>
<dbReference type="InterPro" id="IPR014001">
    <property type="entry name" value="Helicase_ATP-bd"/>
</dbReference>
<dbReference type="GO" id="GO:0004386">
    <property type="term" value="F:helicase activity"/>
    <property type="evidence" value="ECO:0007669"/>
    <property type="project" value="UniProtKB-KW"/>
</dbReference>
<accession>A0ABS5JRS2</accession>
<keyword evidence="5" id="KW-1185">Reference proteome</keyword>
<dbReference type="InterPro" id="IPR027417">
    <property type="entry name" value="P-loop_NTPase"/>
</dbReference>
<evidence type="ECO:0000313" key="4">
    <source>
        <dbReference type="EMBL" id="MBS2097547.1"/>
    </source>
</evidence>
<dbReference type="InterPro" id="IPR001650">
    <property type="entry name" value="Helicase_C-like"/>
</dbReference>
<dbReference type="EMBL" id="JAGUCO010000002">
    <property type="protein sequence ID" value="MBS2097547.1"/>
    <property type="molecule type" value="Genomic_DNA"/>
</dbReference>
<gene>
    <name evidence="4" type="ORF">KEM10_04595</name>
</gene>
<keyword evidence="4" id="KW-0547">Nucleotide-binding</keyword>
<dbReference type="Pfam" id="PF00176">
    <property type="entry name" value="SNF2-rel_dom"/>
    <property type="match status" value="1"/>
</dbReference>
<dbReference type="PROSITE" id="PS51192">
    <property type="entry name" value="HELICASE_ATP_BIND_1"/>
    <property type="match status" value="1"/>
</dbReference>
<dbReference type="CDD" id="cd18793">
    <property type="entry name" value="SF2_C_SNF"/>
    <property type="match status" value="1"/>
</dbReference>
<feature type="domain" description="Helicase ATP-binding" evidence="2">
    <location>
        <begin position="506"/>
        <end position="695"/>
    </location>
</feature>
<comment type="caution">
    <text evidence="4">The sequence shown here is derived from an EMBL/GenBank/DDBJ whole genome shotgun (WGS) entry which is preliminary data.</text>
</comment>
<name>A0ABS5JRS2_9BACT</name>
<dbReference type="SMART" id="SM00490">
    <property type="entry name" value="HELICc"/>
    <property type="match status" value="1"/>
</dbReference>
<dbReference type="SMART" id="SM00487">
    <property type="entry name" value="DEXDc"/>
    <property type="match status" value="1"/>
</dbReference>
<organism evidence="4 5">
    <name type="scientific">Carboxylicivirga linearis</name>
    <dbReference type="NCBI Taxonomy" id="1628157"/>
    <lineage>
        <taxon>Bacteria</taxon>
        <taxon>Pseudomonadati</taxon>
        <taxon>Bacteroidota</taxon>
        <taxon>Bacteroidia</taxon>
        <taxon>Marinilabiliales</taxon>
        <taxon>Marinilabiliaceae</taxon>
        <taxon>Carboxylicivirga</taxon>
    </lineage>
</organism>